<evidence type="ECO:0000256" key="2">
    <source>
        <dbReference type="ARBA" id="ARBA00022771"/>
    </source>
</evidence>
<dbReference type="AlphaFoldDB" id="A0A0R3TG62"/>
<keyword evidence="1" id="KW-0479">Metal-binding</keyword>
<dbReference type="GO" id="GO:0000981">
    <property type="term" value="F:DNA-binding transcription factor activity, RNA polymerase II-specific"/>
    <property type="evidence" value="ECO:0007669"/>
    <property type="project" value="TreeGrafter"/>
</dbReference>
<feature type="domain" description="C2H2-type" evidence="6">
    <location>
        <begin position="217"/>
        <end position="245"/>
    </location>
</feature>
<dbReference type="PANTHER" id="PTHR23235">
    <property type="entry name" value="KRUEPPEL-LIKE TRANSCRIPTION FACTOR"/>
    <property type="match status" value="1"/>
</dbReference>
<organism evidence="9">
    <name type="scientific">Rodentolepis nana</name>
    <name type="common">Dwarf tapeworm</name>
    <name type="synonym">Hymenolepis nana</name>
    <dbReference type="NCBI Taxonomy" id="102285"/>
    <lineage>
        <taxon>Eukaryota</taxon>
        <taxon>Metazoa</taxon>
        <taxon>Spiralia</taxon>
        <taxon>Lophotrochozoa</taxon>
        <taxon>Platyhelminthes</taxon>
        <taxon>Cestoda</taxon>
        <taxon>Eucestoda</taxon>
        <taxon>Cyclophyllidea</taxon>
        <taxon>Hymenolepididae</taxon>
        <taxon>Rodentolepis</taxon>
    </lineage>
</organism>
<keyword evidence="3" id="KW-0862">Zinc</keyword>
<dbReference type="STRING" id="102285.A0A0R3TG62"/>
<evidence type="ECO:0000313" key="8">
    <source>
        <dbReference type="Proteomes" id="UP000278807"/>
    </source>
</evidence>
<dbReference type="WBParaSite" id="HNAJ_0000605301-mRNA-1">
    <property type="protein sequence ID" value="HNAJ_0000605301-mRNA-1"/>
    <property type="gene ID" value="HNAJ_0000605301"/>
</dbReference>
<dbReference type="PANTHER" id="PTHR23235:SF120">
    <property type="entry name" value="KRUPPEL-LIKE FACTOR 15"/>
    <property type="match status" value="1"/>
</dbReference>
<feature type="domain" description="C2H2-type" evidence="6">
    <location>
        <begin position="271"/>
        <end position="294"/>
    </location>
</feature>
<dbReference type="SMART" id="SM00355">
    <property type="entry name" value="ZnF_C2H2"/>
    <property type="match status" value="3"/>
</dbReference>
<feature type="compositionally biased region" description="Polar residues" evidence="5">
    <location>
        <begin position="183"/>
        <end position="196"/>
    </location>
</feature>
<dbReference type="SUPFAM" id="SSF57667">
    <property type="entry name" value="beta-beta-alpha zinc fingers"/>
    <property type="match status" value="1"/>
</dbReference>
<protein>
    <submittedName>
        <fullName evidence="9">C2H2-type domain-containing protein</fullName>
    </submittedName>
</protein>
<dbReference type="Proteomes" id="UP000278807">
    <property type="component" value="Unassembled WGS sequence"/>
</dbReference>
<feature type="region of interest" description="Disordered" evidence="5">
    <location>
        <begin position="183"/>
        <end position="210"/>
    </location>
</feature>
<sequence length="393" mass="43690">MSVGGLGLHNLLLFSRILHVRIRMNSSRNYSESYKNLPLPYLNAKLKLAILDHIDKFLHLAHMSNQLIKGTVRIDLDGLNTPITLTFGDTFMSEVAAQLGTISTYDQLLNEEHSAHSQSTSTTSMNELPLDLSMKASALQSQKETPVKTDSDPVHEFPSSKSLFDRISALLQPFPCTLPLPTASTSIPVESPSTAPTPKRRRVEGTSHRRAPKGREYRCNQCDYICDNLSNLNRHTQETHGGYRCHLCKTSFSHRPNLERHALAHVGFKPYECILCGTANSRWDHLKSHVQRMHPSTPVEEAIRVKLRASQSLHYLQQMKERSDPTNTANLVEKTNSEPCEMGNINASGSGELKTTGITTNVTESPSTTSTDFISVESTAPIVYECTDPGSNH</sequence>
<dbReference type="OrthoDB" id="10066279at2759"/>
<evidence type="ECO:0000259" key="6">
    <source>
        <dbReference type="PROSITE" id="PS50157"/>
    </source>
</evidence>
<evidence type="ECO:0000313" key="7">
    <source>
        <dbReference type="EMBL" id="VDO01909.1"/>
    </source>
</evidence>
<dbReference type="Gene3D" id="3.30.160.60">
    <property type="entry name" value="Classic Zinc Finger"/>
    <property type="match status" value="2"/>
</dbReference>
<dbReference type="InterPro" id="IPR013087">
    <property type="entry name" value="Znf_C2H2_type"/>
</dbReference>
<name>A0A0R3TG62_RODNA</name>
<accession>A0A0R3TG62</accession>
<dbReference type="EMBL" id="UZAE01005931">
    <property type="protein sequence ID" value="VDO01909.1"/>
    <property type="molecule type" value="Genomic_DNA"/>
</dbReference>
<evidence type="ECO:0000256" key="1">
    <source>
        <dbReference type="ARBA" id="ARBA00022723"/>
    </source>
</evidence>
<proteinExistence type="predicted"/>
<evidence type="ECO:0000256" key="4">
    <source>
        <dbReference type="PROSITE-ProRule" id="PRU00042"/>
    </source>
</evidence>
<dbReference type="GO" id="GO:0008270">
    <property type="term" value="F:zinc ion binding"/>
    <property type="evidence" value="ECO:0007669"/>
    <property type="project" value="UniProtKB-KW"/>
</dbReference>
<evidence type="ECO:0000256" key="3">
    <source>
        <dbReference type="ARBA" id="ARBA00022833"/>
    </source>
</evidence>
<keyword evidence="8" id="KW-1185">Reference proteome</keyword>
<dbReference type="InterPro" id="IPR036236">
    <property type="entry name" value="Znf_C2H2_sf"/>
</dbReference>
<dbReference type="GO" id="GO:0000978">
    <property type="term" value="F:RNA polymerase II cis-regulatory region sequence-specific DNA binding"/>
    <property type="evidence" value="ECO:0007669"/>
    <property type="project" value="TreeGrafter"/>
</dbReference>
<gene>
    <name evidence="7" type="ORF">HNAJ_LOCUS6049</name>
</gene>
<reference evidence="9" key="1">
    <citation type="submission" date="2017-02" db="UniProtKB">
        <authorList>
            <consortium name="WormBaseParasite"/>
        </authorList>
    </citation>
    <scope>IDENTIFICATION</scope>
</reference>
<reference evidence="7 8" key="2">
    <citation type="submission" date="2018-11" db="EMBL/GenBank/DDBJ databases">
        <authorList>
            <consortium name="Pathogen Informatics"/>
        </authorList>
    </citation>
    <scope>NUCLEOTIDE SEQUENCE [LARGE SCALE GENOMIC DNA]</scope>
</reference>
<feature type="domain" description="C2H2-type" evidence="6">
    <location>
        <begin position="243"/>
        <end position="270"/>
    </location>
</feature>
<dbReference type="PROSITE" id="PS00028">
    <property type="entry name" value="ZINC_FINGER_C2H2_1"/>
    <property type="match status" value="2"/>
</dbReference>
<dbReference type="Pfam" id="PF00096">
    <property type="entry name" value="zf-C2H2"/>
    <property type="match status" value="2"/>
</dbReference>
<evidence type="ECO:0000256" key="5">
    <source>
        <dbReference type="SAM" id="MobiDB-lite"/>
    </source>
</evidence>
<evidence type="ECO:0000313" key="9">
    <source>
        <dbReference type="WBParaSite" id="HNAJ_0000605301-mRNA-1"/>
    </source>
</evidence>
<keyword evidence="2 4" id="KW-0863">Zinc-finger</keyword>
<dbReference type="PROSITE" id="PS50157">
    <property type="entry name" value="ZINC_FINGER_C2H2_2"/>
    <property type="match status" value="3"/>
</dbReference>